<dbReference type="Proteomes" id="UP000242972">
    <property type="component" value="Unassembled WGS sequence"/>
</dbReference>
<organism evidence="1 2">
    <name type="scientific">Sulfobacillus benefaciens</name>
    <dbReference type="NCBI Taxonomy" id="453960"/>
    <lineage>
        <taxon>Bacteria</taxon>
        <taxon>Bacillati</taxon>
        <taxon>Bacillota</taxon>
        <taxon>Clostridia</taxon>
        <taxon>Eubacteriales</taxon>
        <taxon>Clostridiales Family XVII. Incertae Sedis</taxon>
        <taxon>Sulfobacillus</taxon>
    </lineage>
</organism>
<name>A0A2T2X2G5_9FIRM</name>
<protein>
    <submittedName>
        <fullName evidence="1">Uncharacterized protein</fullName>
    </submittedName>
</protein>
<evidence type="ECO:0000313" key="2">
    <source>
        <dbReference type="Proteomes" id="UP000242972"/>
    </source>
</evidence>
<dbReference type="EMBL" id="PXYW01000096">
    <property type="protein sequence ID" value="PSR28646.1"/>
    <property type="molecule type" value="Genomic_DNA"/>
</dbReference>
<comment type="caution">
    <text evidence="1">The sequence shown here is derived from an EMBL/GenBank/DDBJ whole genome shotgun (WGS) entry which is preliminary data.</text>
</comment>
<reference evidence="1 2" key="1">
    <citation type="journal article" date="2014" name="BMC Genomics">
        <title>Comparison of environmental and isolate Sulfobacillus genomes reveals diverse carbon, sulfur, nitrogen, and hydrogen metabolisms.</title>
        <authorList>
            <person name="Justice N.B."/>
            <person name="Norman A."/>
            <person name="Brown C.T."/>
            <person name="Singh A."/>
            <person name="Thomas B.C."/>
            <person name="Banfield J.F."/>
        </authorList>
    </citation>
    <scope>NUCLEOTIDE SEQUENCE [LARGE SCALE GENOMIC DNA]</scope>
    <source>
        <strain evidence="1">AMDSBA4</strain>
    </source>
</reference>
<proteinExistence type="predicted"/>
<dbReference type="AlphaFoldDB" id="A0A2T2X2G5"/>
<sequence length="118" mass="13419">MIPDILTPSEKLACQIFGTNPRDALYRALWIYLLDSGCDDILRDSADDFRAYYDHGGYPNTVIRLDPLANPDGAAYLRHLYGLSPDSDWDTIQAAIRDDDDRVTLWDPVTDQTFLDVH</sequence>
<evidence type="ECO:0000313" key="1">
    <source>
        <dbReference type="EMBL" id="PSR28646.1"/>
    </source>
</evidence>
<gene>
    <name evidence="1" type="ORF">C7B46_18975</name>
</gene>
<accession>A0A2T2X2G5</accession>